<dbReference type="GeneTree" id="ENSGT00940000157220"/>
<keyword evidence="5" id="KW-1185">Reference proteome</keyword>
<evidence type="ECO:0000313" key="4">
    <source>
        <dbReference type="Ensembl" id="ENSDCDP00010031599.1"/>
    </source>
</evidence>
<dbReference type="PANTHER" id="PTHR42884:SF3">
    <property type="entry name" value="FURIN-LIKE PROTEASE 1, ISOFORMS 1_1-X_2"/>
    <property type="match status" value="1"/>
</dbReference>
<keyword evidence="2" id="KW-0378">Hydrolase</keyword>
<organism evidence="4 5">
    <name type="scientific">Denticeps clupeoides</name>
    <name type="common">denticle herring</name>
    <dbReference type="NCBI Taxonomy" id="299321"/>
    <lineage>
        <taxon>Eukaryota</taxon>
        <taxon>Metazoa</taxon>
        <taxon>Chordata</taxon>
        <taxon>Craniata</taxon>
        <taxon>Vertebrata</taxon>
        <taxon>Euteleostomi</taxon>
        <taxon>Actinopterygii</taxon>
        <taxon>Neopterygii</taxon>
        <taxon>Teleostei</taxon>
        <taxon>Clupei</taxon>
        <taxon>Clupeiformes</taxon>
        <taxon>Denticipitoidei</taxon>
        <taxon>Denticipitidae</taxon>
        <taxon>Denticeps</taxon>
    </lineage>
</organism>
<dbReference type="Proteomes" id="UP000694580">
    <property type="component" value="Unplaced"/>
</dbReference>
<evidence type="ECO:0000256" key="2">
    <source>
        <dbReference type="ARBA" id="ARBA00022801"/>
    </source>
</evidence>
<accession>A0AAY4CG23</accession>
<sequence length="91" mass="9823">RPAHLITDDWKTNGVGRRVSHSYGYGLLDAGAMVAMAQNWTSVGPQKPPSGEGPRLQGDASILRRLCYGFCFSVPSVLHVIIYQSKIPAGP</sequence>
<dbReference type="PANTHER" id="PTHR42884">
    <property type="entry name" value="PROPROTEIN CONVERTASE SUBTILISIN/KEXIN-RELATED"/>
    <property type="match status" value="1"/>
</dbReference>
<keyword evidence="1" id="KW-0645">Protease</keyword>
<dbReference type="InterPro" id="IPR036852">
    <property type="entry name" value="Peptidase_S8/S53_dom_sf"/>
</dbReference>
<keyword evidence="3" id="KW-0720">Serine protease</keyword>
<evidence type="ECO:0000256" key="3">
    <source>
        <dbReference type="ARBA" id="ARBA00022825"/>
    </source>
</evidence>
<dbReference type="GO" id="GO:0005802">
    <property type="term" value="C:trans-Golgi network"/>
    <property type="evidence" value="ECO:0007669"/>
    <property type="project" value="TreeGrafter"/>
</dbReference>
<name>A0AAY4CG23_9TELE</name>
<dbReference type="Ensembl" id="ENSDCDT00010039114.1">
    <property type="protein sequence ID" value="ENSDCDP00010031599.1"/>
    <property type="gene ID" value="ENSDCDG00010020141.1"/>
</dbReference>
<dbReference type="Gene3D" id="3.40.50.200">
    <property type="entry name" value="Peptidase S8/S53 domain"/>
    <property type="match status" value="1"/>
</dbReference>
<reference evidence="4" key="1">
    <citation type="submission" date="2025-08" db="UniProtKB">
        <authorList>
            <consortium name="Ensembl"/>
        </authorList>
    </citation>
    <scope>IDENTIFICATION</scope>
</reference>
<evidence type="ECO:0000256" key="1">
    <source>
        <dbReference type="ARBA" id="ARBA00022670"/>
    </source>
</evidence>
<dbReference type="GO" id="GO:0004252">
    <property type="term" value="F:serine-type endopeptidase activity"/>
    <property type="evidence" value="ECO:0007669"/>
    <property type="project" value="InterPro"/>
</dbReference>
<dbReference type="GO" id="GO:0000139">
    <property type="term" value="C:Golgi membrane"/>
    <property type="evidence" value="ECO:0007669"/>
    <property type="project" value="TreeGrafter"/>
</dbReference>
<dbReference type="GO" id="GO:0016486">
    <property type="term" value="P:peptide hormone processing"/>
    <property type="evidence" value="ECO:0007669"/>
    <property type="project" value="TreeGrafter"/>
</dbReference>
<proteinExistence type="predicted"/>
<dbReference type="AlphaFoldDB" id="A0AAY4CG23"/>
<reference evidence="4" key="2">
    <citation type="submission" date="2025-09" db="UniProtKB">
        <authorList>
            <consortium name="Ensembl"/>
        </authorList>
    </citation>
    <scope>IDENTIFICATION</scope>
</reference>
<evidence type="ECO:0000313" key="5">
    <source>
        <dbReference type="Proteomes" id="UP000694580"/>
    </source>
</evidence>
<protein>
    <submittedName>
        <fullName evidence="4">Uncharacterized protein</fullName>
    </submittedName>
</protein>